<dbReference type="InterPro" id="IPR001245">
    <property type="entry name" value="Ser-Thr/Tyr_kinase_cat_dom"/>
</dbReference>
<dbReference type="GO" id="GO:0016020">
    <property type="term" value="C:membrane"/>
    <property type="evidence" value="ECO:0007669"/>
    <property type="project" value="UniProtKB-SubCell"/>
</dbReference>
<evidence type="ECO:0000256" key="12">
    <source>
        <dbReference type="ARBA" id="ARBA00023136"/>
    </source>
</evidence>
<reference evidence="21" key="3">
    <citation type="submission" date="2020-12" db="UniProtKB">
        <authorList>
            <consortium name="EnsemblPlants"/>
        </authorList>
    </citation>
    <scope>IDENTIFICATION</scope>
</reference>
<evidence type="ECO:0000256" key="14">
    <source>
        <dbReference type="ARBA" id="ARBA00023180"/>
    </source>
</evidence>
<comment type="subcellular location">
    <subcellularLocation>
        <location evidence="1">Membrane</location>
        <topology evidence="1">Single-pass membrane protein</topology>
    </subcellularLocation>
</comment>
<feature type="compositionally biased region" description="Polar residues" evidence="16">
    <location>
        <begin position="518"/>
        <end position="530"/>
    </location>
</feature>
<dbReference type="EMBL" id="ABEU02000020">
    <property type="protein sequence ID" value="PNR32793.1"/>
    <property type="molecule type" value="Genomic_DNA"/>
</dbReference>
<dbReference type="Gramene" id="Pp3c20_5180V3.1">
    <property type="protein sequence ID" value="Pp3c20_5180V3.1"/>
    <property type="gene ID" value="Pp3c20_5180"/>
</dbReference>
<dbReference type="InterPro" id="IPR011009">
    <property type="entry name" value="Kinase-like_dom_sf"/>
</dbReference>
<dbReference type="InterPro" id="IPR052059">
    <property type="entry name" value="CR_Ser/Thr_kinase"/>
</dbReference>
<keyword evidence="7" id="KW-0677">Repeat</keyword>
<evidence type="ECO:0000256" key="7">
    <source>
        <dbReference type="ARBA" id="ARBA00022737"/>
    </source>
</evidence>
<feature type="domain" description="Protein kinase" evidence="19">
    <location>
        <begin position="198"/>
        <end position="475"/>
    </location>
</feature>
<dbReference type="Pfam" id="PF07714">
    <property type="entry name" value="PK_Tyr_Ser-Thr"/>
    <property type="match status" value="1"/>
</dbReference>
<evidence type="ECO:0000256" key="5">
    <source>
        <dbReference type="ARBA" id="ARBA00022692"/>
    </source>
</evidence>
<feature type="binding site" evidence="15">
    <location>
        <position position="226"/>
    </location>
    <ligand>
        <name>ATP</name>
        <dbReference type="ChEBI" id="CHEBI:30616"/>
    </ligand>
</feature>
<keyword evidence="8 15" id="KW-0547">Nucleotide-binding</keyword>
<keyword evidence="11 17" id="KW-1133">Transmembrane helix</keyword>
<keyword evidence="22" id="KW-1185">Reference proteome</keyword>
<dbReference type="PROSITE" id="PS00108">
    <property type="entry name" value="PROTEIN_KINASE_ST"/>
    <property type="match status" value="1"/>
</dbReference>
<evidence type="ECO:0000256" key="3">
    <source>
        <dbReference type="ARBA" id="ARBA00022553"/>
    </source>
</evidence>
<dbReference type="SUPFAM" id="SSF56112">
    <property type="entry name" value="Protein kinase-like (PK-like)"/>
    <property type="match status" value="1"/>
</dbReference>
<feature type="transmembrane region" description="Helical" evidence="17">
    <location>
        <begin position="137"/>
        <end position="158"/>
    </location>
</feature>
<evidence type="ECO:0000256" key="8">
    <source>
        <dbReference type="ARBA" id="ARBA00022741"/>
    </source>
</evidence>
<keyword evidence="10 15" id="KW-0067">ATP-binding</keyword>
<dbReference type="CDD" id="cd14066">
    <property type="entry name" value="STKc_IRAK"/>
    <property type="match status" value="1"/>
</dbReference>
<dbReference type="InterPro" id="IPR008271">
    <property type="entry name" value="Ser/Thr_kinase_AS"/>
</dbReference>
<evidence type="ECO:0000259" key="19">
    <source>
        <dbReference type="PROSITE" id="PS50011"/>
    </source>
</evidence>
<keyword evidence="2" id="KW-0723">Serine/threonine-protein kinase</keyword>
<dbReference type="STRING" id="3218.A0A2K1IU34"/>
<evidence type="ECO:0000256" key="17">
    <source>
        <dbReference type="SAM" id="Phobius"/>
    </source>
</evidence>
<evidence type="ECO:0000256" key="15">
    <source>
        <dbReference type="PROSITE-ProRule" id="PRU10141"/>
    </source>
</evidence>
<evidence type="ECO:0000313" key="20">
    <source>
        <dbReference type="EMBL" id="PNR32793.1"/>
    </source>
</evidence>
<evidence type="ECO:0000256" key="13">
    <source>
        <dbReference type="ARBA" id="ARBA00023170"/>
    </source>
</evidence>
<proteinExistence type="predicted"/>
<evidence type="ECO:0000256" key="2">
    <source>
        <dbReference type="ARBA" id="ARBA00022527"/>
    </source>
</evidence>
<dbReference type="RefSeq" id="XP_024358383.2">
    <property type="nucleotide sequence ID" value="XM_024502615.2"/>
</dbReference>
<evidence type="ECO:0000256" key="18">
    <source>
        <dbReference type="SAM" id="SignalP"/>
    </source>
</evidence>
<evidence type="ECO:0000256" key="9">
    <source>
        <dbReference type="ARBA" id="ARBA00022777"/>
    </source>
</evidence>
<dbReference type="PROSITE" id="PS00107">
    <property type="entry name" value="PROTEIN_KINASE_ATP"/>
    <property type="match status" value="1"/>
</dbReference>
<evidence type="ECO:0000313" key="21">
    <source>
        <dbReference type="EnsemblPlants" id="Pp3c20_5180V3.1"/>
    </source>
</evidence>
<evidence type="ECO:0000256" key="4">
    <source>
        <dbReference type="ARBA" id="ARBA00022679"/>
    </source>
</evidence>
<keyword evidence="14" id="KW-0325">Glycoprotein</keyword>
<reference evidence="20 22" key="2">
    <citation type="journal article" date="2018" name="Plant J.">
        <title>The Physcomitrella patens chromosome-scale assembly reveals moss genome structure and evolution.</title>
        <authorList>
            <person name="Lang D."/>
            <person name="Ullrich K.K."/>
            <person name="Murat F."/>
            <person name="Fuchs J."/>
            <person name="Jenkins J."/>
            <person name="Haas F.B."/>
            <person name="Piednoel M."/>
            <person name="Gundlach H."/>
            <person name="Van Bel M."/>
            <person name="Meyberg R."/>
            <person name="Vives C."/>
            <person name="Morata J."/>
            <person name="Symeonidi A."/>
            <person name="Hiss M."/>
            <person name="Muchero W."/>
            <person name="Kamisugi Y."/>
            <person name="Saleh O."/>
            <person name="Blanc G."/>
            <person name="Decker E.L."/>
            <person name="van Gessel N."/>
            <person name="Grimwood J."/>
            <person name="Hayes R.D."/>
            <person name="Graham S.W."/>
            <person name="Gunter L.E."/>
            <person name="McDaniel S.F."/>
            <person name="Hoernstein S.N.W."/>
            <person name="Larsson A."/>
            <person name="Li F.W."/>
            <person name="Perroud P.F."/>
            <person name="Phillips J."/>
            <person name="Ranjan P."/>
            <person name="Rokshar D.S."/>
            <person name="Rothfels C.J."/>
            <person name="Schneider L."/>
            <person name="Shu S."/>
            <person name="Stevenson D.W."/>
            <person name="Thummler F."/>
            <person name="Tillich M."/>
            <person name="Villarreal Aguilar J.C."/>
            <person name="Widiez T."/>
            <person name="Wong G.K."/>
            <person name="Wymore A."/>
            <person name="Zhang Y."/>
            <person name="Zimmer A.D."/>
            <person name="Quatrano R.S."/>
            <person name="Mayer K.F.X."/>
            <person name="Goodstein D."/>
            <person name="Casacuberta J.M."/>
            <person name="Vandepoele K."/>
            <person name="Reski R."/>
            <person name="Cuming A.C."/>
            <person name="Tuskan G.A."/>
            <person name="Maumus F."/>
            <person name="Salse J."/>
            <person name="Schmutz J."/>
            <person name="Rensing S.A."/>
        </authorList>
    </citation>
    <scope>NUCLEOTIDE SEQUENCE [LARGE SCALE GENOMIC DNA]</scope>
    <source>
        <strain evidence="21 22">cv. Gransden 2004</strain>
    </source>
</reference>
<evidence type="ECO:0000256" key="11">
    <source>
        <dbReference type="ARBA" id="ARBA00022989"/>
    </source>
</evidence>
<evidence type="ECO:0000256" key="1">
    <source>
        <dbReference type="ARBA" id="ARBA00004167"/>
    </source>
</evidence>
<keyword evidence="3" id="KW-0597">Phosphoprotein</keyword>
<dbReference type="GO" id="GO:0005524">
    <property type="term" value="F:ATP binding"/>
    <property type="evidence" value="ECO:0007669"/>
    <property type="project" value="UniProtKB-UniRule"/>
</dbReference>
<evidence type="ECO:0000256" key="6">
    <source>
        <dbReference type="ARBA" id="ARBA00022729"/>
    </source>
</evidence>
<dbReference type="InterPro" id="IPR017441">
    <property type="entry name" value="Protein_kinase_ATP_BS"/>
</dbReference>
<sequence>MVTMKMLTIVFLVSFITDIEVLDATPNSTCDFPFEHHRPSIDVGDCRPVLGGLVQCLTFMLEQVPQPTNGCCAEAASAWKISPACLCRITFYPPGSNKNGSYRDHNLPVLCNLTAELCGQCPTMLGLLSDSKRNLPLVLGISVSLIVFAAVALSLLVWRRRVRSRSLPLIADRDEIMKIEGRPTLFSYKELKDATKNFHIDSKLGEGGFGIVYKGILYDGSEVAVKQLSTKSRQGNEEFLNEVTLITGVQHRNLVKLRGCCLKGRERLLVYEYLENKSLYQALFDPGKRLHLNWRTRVKILVGTARGLAYLHEGCQARIVHRDIKSSNILLDKELNPKIADFGLARLFTDDESHVSTRVAGTLGYLAPEYAMRGQLTEKADVFSFGIMTLEVVSGRKNFNARLPVEETYLLDWTWTLHDGGNILAVLDPLLMDEPYPEEEVKRVTEIALLCTQSLASMRPSMSHVVSMLIGESEVKTSNATKPSIRMFSSSLLPPSRQGSLSCGQSHSSFHSRIPSSTQNGSSISILSPR</sequence>
<keyword evidence="6 18" id="KW-0732">Signal</keyword>
<dbReference type="Gene3D" id="3.30.200.20">
    <property type="entry name" value="Phosphorylase Kinase, domain 1"/>
    <property type="match status" value="1"/>
</dbReference>
<dbReference type="GeneID" id="112273636"/>
<dbReference type="FunFam" id="3.30.200.20:FF:000140">
    <property type="entry name" value="Leucine-rich repeat receptor-like protein kinase"/>
    <property type="match status" value="1"/>
</dbReference>
<dbReference type="Gene3D" id="1.10.510.10">
    <property type="entry name" value="Transferase(Phosphotransferase) domain 1"/>
    <property type="match status" value="1"/>
</dbReference>
<protein>
    <recommendedName>
        <fullName evidence="19">Protein kinase domain-containing protein</fullName>
    </recommendedName>
</protein>
<dbReference type="PANTHER" id="PTHR47973">
    <property type="entry name" value="CYSTEINE-RICH RECEPTOR-LIKE PROTEIN KINASE 3"/>
    <property type="match status" value="1"/>
</dbReference>
<dbReference type="Proteomes" id="UP000006727">
    <property type="component" value="Chromosome 20"/>
</dbReference>
<feature type="compositionally biased region" description="Polar residues" evidence="16">
    <location>
        <begin position="492"/>
        <end position="505"/>
    </location>
</feature>
<reference evidence="20 22" key="1">
    <citation type="journal article" date="2008" name="Science">
        <title>The Physcomitrella genome reveals evolutionary insights into the conquest of land by plants.</title>
        <authorList>
            <person name="Rensing S."/>
            <person name="Lang D."/>
            <person name="Zimmer A."/>
            <person name="Terry A."/>
            <person name="Salamov A."/>
            <person name="Shapiro H."/>
            <person name="Nishiyama T."/>
            <person name="Perroud P.-F."/>
            <person name="Lindquist E."/>
            <person name="Kamisugi Y."/>
            <person name="Tanahashi T."/>
            <person name="Sakakibara K."/>
            <person name="Fujita T."/>
            <person name="Oishi K."/>
            <person name="Shin-I T."/>
            <person name="Kuroki Y."/>
            <person name="Toyoda A."/>
            <person name="Suzuki Y."/>
            <person name="Hashimoto A."/>
            <person name="Yamaguchi K."/>
            <person name="Sugano A."/>
            <person name="Kohara Y."/>
            <person name="Fujiyama A."/>
            <person name="Anterola A."/>
            <person name="Aoki S."/>
            <person name="Ashton N."/>
            <person name="Barbazuk W.B."/>
            <person name="Barker E."/>
            <person name="Bennetzen J."/>
            <person name="Bezanilla M."/>
            <person name="Blankenship R."/>
            <person name="Cho S.H."/>
            <person name="Dutcher S."/>
            <person name="Estelle M."/>
            <person name="Fawcett J.A."/>
            <person name="Gundlach H."/>
            <person name="Hanada K."/>
            <person name="Heyl A."/>
            <person name="Hicks K.A."/>
            <person name="Hugh J."/>
            <person name="Lohr M."/>
            <person name="Mayer K."/>
            <person name="Melkozernov A."/>
            <person name="Murata T."/>
            <person name="Nelson D."/>
            <person name="Pils B."/>
            <person name="Prigge M."/>
            <person name="Reiss B."/>
            <person name="Renner T."/>
            <person name="Rombauts S."/>
            <person name="Rushton P."/>
            <person name="Sanderfoot A."/>
            <person name="Schween G."/>
            <person name="Shiu S.-H."/>
            <person name="Stueber K."/>
            <person name="Theodoulou F.L."/>
            <person name="Tu H."/>
            <person name="Van de Peer Y."/>
            <person name="Verrier P.J."/>
            <person name="Waters E."/>
            <person name="Wood A."/>
            <person name="Yang L."/>
            <person name="Cove D."/>
            <person name="Cuming A."/>
            <person name="Hasebe M."/>
            <person name="Lucas S."/>
            <person name="Mishler D.B."/>
            <person name="Reski R."/>
            <person name="Grigoriev I."/>
            <person name="Quatrano R.S."/>
            <person name="Boore J.L."/>
        </authorList>
    </citation>
    <scope>NUCLEOTIDE SEQUENCE [LARGE SCALE GENOMIC DNA]</scope>
    <source>
        <strain evidence="21 22">cv. Gransden 2004</strain>
    </source>
</reference>
<dbReference type="InterPro" id="IPR000719">
    <property type="entry name" value="Prot_kinase_dom"/>
</dbReference>
<dbReference type="Pfam" id="PF14368">
    <property type="entry name" value="LTP_2"/>
    <property type="match status" value="1"/>
</dbReference>
<keyword evidence="5 17" id="KW-0812">Transmembrane</keyword>
<keyword evidence="4" id="KW-0808">Transferase</keyword>
<dbReference type="GO" id="GO:0004674">
    <property type="term" value="F:protein serine/threonine kinase activity"/>
    <property type="evidence" value="ECO:0000318"/>
    <property type="project" value="GO_Central"/>
</dbReference>
<dbReference type="AlphaFoldDB" id="A0A2K1IU34"/>
<dbReference type="EnsemblPlants" id="Pp3c20_5180V3.1">
    <property type="protein sequence ID" value="Pp3c20_5180V3.1"/>
    <property type="gene ID" value="Pp3c20_5180"/>
</dbReference>
<feature type="region of interest" description="Disordered" evidence="16">
    <location>
        <begin position="492"/>
        <end position="530"/>
    </location>
</feature>
<name>A0A2K1IU34_PHYPA</name>
<dbReference type="FunFam" id="1.10.510.10:FF:000044">
    <property type="entry name" value="Putative LRR receptor-like serine/threonine-protein kinase"/>
    <property type="match status" value="1"/>
</dbReference>
<evidence type="ECO:0000313" key="22">
    <source>
        <dbReference type="Proteomes" id="UP000006727"/>
    </source>
</evidence>
<dbReference type="FunCoup" id="A0A2K1IU34">
    <property type="interactions" value="803"/>
</dbReference>
<gene>
    <name evidence="21" type="primary">LOC112273636</name>
    <name evidence="20" type="ORF">PHYPA_024735</name>
</gene>
<dbReference type="PROSITE" id="PS50011">
    <property type="entry name" value="PROTEIN_KINASE_DOM"/>
    <property type="match status" value="1"/>
</dbReference>
<keyword evidence="12 17" id="KW-0472">Membrane</keyword>
<dbReference type="SMART" id="SM00220">
    <property type="entry name" value="S_TKc"/>
    <property type="match status" value="1"/>
</dbReference>
<keyword evidence="9" id="KW-0418">Kinase</keyword>
<feature type="chain" id="PRO_5043157991" description="Protein kinase domain-containing protein" evidence="18">
    <location>
        <begin position="25"/>
        <end position="530"/>
    </location>
</feature>
<dbReference type="CDD" id="cd00010">
    <property type="entry name" value="AAI_LTSS"/>
    <property type="match status" value="1"/>
</dbReference>
<keyword evidence="13" id="KW-0675">Receptor</keyword>
<dbReference type="InterPro" id="IPR036312">
    <property type="entry name" value="Bifun_inhib/LTP/seed_sf"/>
</dbReference>
<feature type="compositionally biased region" description="Low complexity" evidence="16">
    <location>
        <begin position="506"/>
        <end position="517"/>
    </location>
</feature>
<feature type="signal peptide" evidence="18">
    <location>
        <begin position="1"/>
        <end position="24"/>
    </location>
</feature>
<dbReference type="SUPFAM" id="SSF47699">
    <property type="entry name" value="Bifunctional inhibitor/lipid-transfer protein/seed storage 2S albumin"/>
    <property type="match status" value="1"/>
</dbReference>
<accession>A0A2K1IU34</accession>
<evidence type="ECO:0000256" key="16">
    <source>
        <dbReference type="SAM" id="MobiDB-lite"/>
    </source>
</evidence>
<evidence type="ECO:0000256" key="10">
    <source>
        <dbReference type="ARBA" id="ARBA00022840"/>
    </source>
</evidence>
<dbReference type="InterPro" id="IPR016140">
    <property type="entry name" value="Bifunc_inhib/LTP/seed_store"/>
</dbReference>
<organism evidence="20">
    <name type="scientific">Physcomitrium patens</name>
    <name type="common">Spreading-leaved earth moss</name>
    <name type="synonym">Physcomitrella patens</name>
    <dbReference type="NCBI Taxonomy" id="3218"/>
    <lineage>
        <taxon>Eukaryota</taxon>
        <taxon>Viridiplantae</taxon>
        <taxon>Streptophyta</taxon>
        <taxon>Embryophyta</taxon>
        <taxon>Bryophyta</taxon>
        <taxon>Bryophytina</taxon>
        <taxon>Bryopsida</taxon>
        <taxon>Funariidae</taxon>
        <taxon>Funariales</taxon>
        <taxon>Funariaceae</taxon>
        <taxon>Physcomitrium</taxon>
    </lineage>
</organism>
<dbReference type="PaxDb" id="3218-PP1S9_64V6.1"/>